<evidence type="ECO:0000256" key="1">
    <source>
        <dbReference type="SAM" id="MobiDB-lite"/>
    </source>
</evidence>
<dbReference type="Proteomes" id="UP000784294">
    <property type="component" value="Unassembled WGS sequence"/>
</dbReference>
<proteinExistence type="predicted"/>
<reference evidence="2" key="1">
    <citation type="submission" date="2018-11" db="EMBL/GenBank/DDBJ databases">
        <authorList>
            <consortium name="Pathogen Informatics"/>
        </authorList>
    </citation>
    <scope>NUCLEOTIDE SEQUENCE</scope>
</reference>
<feature type="region of interest" description="Disordered" evidence="1">
    <location>
        <begin position="42"/>
        <end position="65"/>
    </location>
</feature>
<gene>
    <name evidence="2" type="ORF">PXEA_LOCUS24172</name>
</gene>
<protein>
    <submittedName>
        <fullName evidence="2">Uncharacterized protein</fullName>
    </submittedName>
</protein>
<evidence type="ECO:0000313" key="3">
    <source>
        <dbReference type="Proteomes" id="UP000784294"/>
    </source>
</evidence>
<dbReference type="EMBL" id="CAAALY010114994">
    <property type="protein sequence ID" value="VEL30732.1"/>
    <property type="molecule type" value="Genomic_DNA"/>
</dbReference>
<sequence length="65" mass="7040">QDPENLSNRHLAARPRWPGREVKDALGDWDLDRMLGASVASYGASNGGSNGTINASRLPQSRVCF</sequence>
<keyword evidence="3" id="KW-1185">Reference proteome</keyword>
<organism evidence="2 3">
    <name type="scientific">Protopolystoma xenopodis</name>
    <dbReference type="NCBI Taxonomy" id="117903"/>
    <lineage>
        <taxon>Eukaryota</taxon>
        <taxon>Metazoa</taxon>
        <taxon>Spiralia</taxon>
        <taxon>Lophotrochozoa</taxon>
        <taxon>Platyhelminthes</taxon>
        <taxon>Monogenea</taxon>
        <taxon>Polyopisthocotylea</taxon>
        <taxon>Polystomatidea</taxon>
        <taxon>Polystomatidae</taxon>
        <taxon>Protopolystoma</taxon>
    </lineage>
</organism>
<dbReference type="AlphaFoldDB" id="A0A448X8D8"/>
<feature type="non-terminal residue" evidence="2">
    <location>
        <position position="1"/>
    </location>
</feature>
<evidence type="ECO:0000313" key="2">
    <source>
        <dbReference type="EMBL" id="VEL30732.1"/>
    </source>
</evidence>
<comment type="caution">
    <text evidence="2">The sequence shown here is derived from an EMBL/GenBank/DDBJ whole genome shotgun (WGS) entry which is preliminary data.</text>
</comment>
<accession>A0A448X8D8</accession>
<name>A0A448X8D8_9PLAT</name>